<sequence>MNWKKVIAVLVGAVLLFVTGYFVNGAVRGNVYNYDFTLKGESDNWEASFRVIGEERFYKRNGVNQYDSYATDELQLIFKGTDKELAAIKKIHYEYTSPAGSGSTTMEIDESLTDRVFTHSGGGNGAFVREDQIVEVTVEWDNQMEVFELVAED</sequence>
<organism evidence="1 2">
    <name type="scientific">Oceanobacillus polygoni</name>
    <dbReference type="NCBI Taxonomy" id="1235259"/>
    <lineage>
        <taxon>Bacteria</taxon>
        <taxon>Bacillati</taxon>
        <taxon>Bacillota</taxon>
        <taxon>Bacilli</taxon>
        <taxon>Bacillales</taxon>
        <taxon>Bacillaceae</taxon>
        <taxon>Oceanobacillus</taxon>
    </lineage>
</organism>
<dbReference type="OrthoDB" id="1910713at2"/>
<gene>
    <name evidence="1" type="ORF">J2Z64_003514</name>
</gene>
<name>A0A9X0YUS2_9BACI</name>
<protein>
    <submittedName>
        <fullName evidence="1">Uncharacterized protein</fullName>
    </submittedName>
</protein>
<keyword evidence="2" id="KW-1185">Reference proteome</keyword>
<dbReference type="RefSeq" id="WP_149474841.1">
    <property type="nucleotide sequence ID" value="NZ_JAGGMB010000014.1"/>
</dbReference>
<reference evidence="1" key="1">
    <citation type="submission" date="2021-03" db="EMBL/GenBank/DDBJ databases">
        <title>Genomic Encyclopedia of Type Strains, Phase IV (KMG-IV): sequencing the most valuable type-strain genomes for metagenomic binning, comparative biology and taxonomic classification.</title>
        <authorList>
            <person name="Goeker M."/>
        </authorList>
    </citation>
    <scope>NUCLEOTIDE SEQUENCE</scope>
    <source>
        <strain evidence="1">DSM 107338</strain>
    </source>
</reference>
<dbReference type="Proteomes" id="UP001138793">
    <property type="component" value="Unassembled WGS sequence"/>
</dbReference>
<proteinExistence type="predicted"/>
<dbReference type="AlphaFoldDB" id="A0A9X0YUS2"/>
<evidence type="ECO:0000313" key="2">
    <source>
        <dbReference type="Proteomes" id="UP001138793"/>
    </source>
</evidence>
<accession>A0A9X0YUS2</accession>
<dbReference type="EMBL" id="JAGGMB010000014">
    <property type="protein sequence ID" value="MBP2079217.1"/>
    <property type="molecule type" value="Genomic_DNA"/>
</dbReference>
<evidence type="ECO:0000313" key="1">
    <source>
        <dbReference type="EMBL" id="MBP2079217.1"/>
    </source>
</evidence>
<comment type="caution">
    <text evidence="1">The sequence shown here is derived from an EMBL/GenBank/DDBJ whole genome shotgun (WGS) entry which is preliminary data.</text>
</comment>